<protein>
    <submittedName>
        <fullName evidence="4">Uncharacterized protein</fullName>
    </submittedName>
</protein>
<keyword evidence="2" id="KW-0680">Restriction system</keyword>
<dbReference type="InterPro" id="IPR038333">
    <property type="entry name" value="T1MK-like_N_sf"/>
</dbReference>
<evidence type="ECO:0000256" key="1">
    <source>
        <dbReference type="ARBA" id="ARBA00006594"/>
    </source>
</evidence>
<dbReference type="GO" id="GO:0009307">
    <property type="term" value="P:DNA restriction-modification system"/>
    <property type="evidence" value="ECO:0007669"/>
    <property type="project" value="UniProtKB-KW"/>
</dbReference>
<dbReference type="AlphaFoldDB" id="A0A6M1RPR3"/>
<evidence type="ECO:0000256" key="2">
    <source>
        <dbReference type="ARBA" id="ARBA00022747"/>
    </source>
</evidence>
<dbReference type="EMBL" id="JAAKYA010000027">
    <property type="protein sequence ID" value="NGO38655.1"/>
    <property type="molecule type" value="Genomic_DNA"/>
</dbReference>
<accession>A0A6M1RPR3</accession>
<feature type="region of interest" description="Disordered" evidence="3">
    <location>
        <begin position="71"/>
        <end position="102"/>
    </location>
</feature>
<sequence length="102" mass="11177">MQEGLAQISWLHNCVLLDKVKDPQAHWECLRQNPLQPTIGQMVDEAMEAVARDNPPLKGLLARDYAYPALNNQRLGHPPDRKSRCGTAGGRCSSSTPAGWAG</sequence>
<organism evidence="4 5">
    <name type="scientific">Limisphaera ngatamarikiensis</name>
    <dbReference type="NCBI Taxonomy" id="1324935"/>
    <lineage>
        <taxon>Bacteria</taxon>
        <taxon>Pseudomonadati</taxon>
        <taxon>Verrucomicrobiota</taxon>
        <taxon>Verrucomicrobiia</taxon>
        <taxon>Limisphaerales</taxon>
        <taxon>Limisphaeraceae</taxon>
        <taxon>Limisphaera</taxon>
    </lineage>
</organism>
<feature type="compositionally biased region" description="Polar residues" evidence="3">
    <location>
        <begin position="92"/>
        <end position="102"/>
    </location>
</feature>
<gene>
    <name evidence="4" type="ORF">G4L39_04485</name>
</gene>
<evidence type="ECO:0000256" key="3">
    <source>
        <dbReference type="SAM" id="MobiDB-lite"/>
    </source>
</evidence>
<dbReference type="Gene3D" id="1.20.1260.30">
    <property type="match status" value="1"/>
</dbReference>
<proteinExistence type="inferred from homology"/>
<keyword evidence="5" id="KW-1185">Reference proteome</keyword>
<dbReference type="RefSeq" id="WP_165106242.1">
    <property type="nucleotide sequence ID" value="NZ_JAAKYA010000027.1"/>
</dbReference>
<evidence type="ECO:0000313" key="4">
    <source>
        <dbReference type="EMBL" id="NGO38655.1"/>
    </source>
</evidence>
<evidence type="ECO:0000313" key="5">
    <source>
        <dbReference type="Proteomes" id="UP000477311"/>
    </source>
</evidence>
<reference evidence="4 5" key="1">
    <citation type="submission" date="2020-02" db="EMBL/GenBank/DDBJ databases">
        <title>Draft genome sequence of Limisphaera ngatamarikiensis NGM72.4T, a thermophilic Verrucomicrobia grouped in subdivision 3.</title>
        <authorList>
            <person name="Carere C.R."/>
            <person name="Steen J."/>
            <person name="Hugenholtz P."/>
            <person name="Stott M.B."/>
        </authorList>
    </citation>
    <scope>NUCLEOTIDE SEQUENCE [LARGE SCALE GENOMIC DNA]</scope>
    <source>
        <strain evidence="4 5">NGM72.4</strain>
    </source>
</reference>
<dbReference type="Proteomes" id="UP000477311">
    <property type="component" value="Unassembled WGS sequence"/>
</dbReference>
<comment type="similarity">
    <text evidence="1">Belongs to the N(4)/N(6)-methyltransferase family.</text>
</comment>
<name>A0A6M1RPR3_9BACT</name>
<comment type="caution">
    <text evidence="4">The sequence shown here is derived from an EMBL/GenBank/DDBJ whole genome shotgun (WGS) entry which is preliminary data.</text>
</comment>